<dbReference type="Proteomes" id="UP000538147">
    <property type="component" value="Unassembled WGS sequence"/>
</dbReference>
<dbReference type="PROSITE" id="PS01124">
    <property type="entry name" value="HTH_ARAC_FAMILY_2"/>
    <property type="match status" value="1"/>
</dbReference>
<keyword evidence="4" id="KW-0238">DNA-binding</keyword>
<evidence type="ECO:0000259" key="3">
    <source>
        <dbReference type="PROSITE" id="PS01124"/>
    </source>
</evidence>
<protein>
    <submittedName>
        <fullName evidence="4">AraC-like DNA-binding protein</fullName>
    </submittedName>
</protein>
<keyword evidence="2" id="KW-0804">Transcription</keyword>
<dbReference type="AlphaFoldDB" id="A0A841L5E3"/>
<proteinExistence type="predicted"/>
<sequence>MSIAIDAGFGSKATFNRVFKERFGMTPSAFRRVSKNKKDHAKDKFQRIA</sequence>
<dbReference type="Pfam" id="PF12833">
    <property type="entry name" value="HTH_18"/>
    <property type="match status" value="1"/>
</dbReference>
<comment type="caution">
    <text evidence="4">The sequence shown here is derived from an EMBL/GenBank/DDBJ whole genome shotgun (WGS) entry which is preliminary data.</text>
</comment>
<keyword evidence="5" id="KW-1185">Reference proteome</keyword>
<dbReference type="GO" id="GO:0043565">
    <property type="term" value="F:sequence-specific DNA binding"/>
    <property type="evidence" value="ECO:0007669"/>
    <property type="project" value="InterPro"/>
</dbReference>
<reference evidence="4 5" key="1">
    <citation type="submission" date="2020-08" db="EMBL/GenBank/DDBJ databases">
        <title>Genomic Encyclopedia of Type Strains, Phase IV (KMG-IV): sequencing the most valuable type-strain genomes for metagenomic binning, comparative biology and taxonomic classification.</title>
        <authorList>
            <person name="Goeker M."/>
        </authorList>
    </citation>
    <scope>NUCLEOTIDE SEQUENCE [LARGE SCALE GENOMIC DNA]</scope>
    <source>
        <strain evidence="4 5">DSM 102189</strain>
    </source>
</reference>
<name>A0A841L5E3_9SPHN</name>
<evidence type="ECO:0000313" key="5">
    <source>
        <dbReference type="Proteomes" id="UP000538147"/>
    </source>
</evidence>
<evidence type="ECO:0000313" key="4">
    <source>
        <dbReference type="EMBL" id="MBB6227486.1"/>
    </source>
</evidence>
<feature type="domain" description="HTH araC/xylS-type" evidence="3">
    <location>
        <begin position="1"/>
        <end position="33"/>
    </location>
</feature>
<dbReference type="GO" id="GO:0003700">
    <property type="term" value="F:DNA-binding transcription factor activity"/>
    <property type="evidence" value="ECO:0007669"/>
    <property type="project" value="InterPro"/>
</dbReference>
<accession>A0A841L5E3</accession>
<dbReference type="RefSeq" id="WP_184198146.1">
    <property type="nucleotide sequence ID" value="NZ_BMOX01000003.1"/>
</dbReference>
<evidence type="ECO:0000256" key="1">
    <source>
        <dbReference type="ARBA" id="ARBA00023015"/>
    </source>
</evidence>
<dbReference type="SUPFAM" id="SSF46689">
    <property type="entry name" value="Homeodomain-like"/>
    <property type="match status" value="1"/>
</dbReference>
<dbReference type="EMBL" id="JACIIV010000010">
    <property type="protein sequence ID" value="MBB6227486.1"/>
    <property type="molecule type" value="Genomic_DNA"/>
</dbReference>
<keyword evidence="1" id="KW-0805">Transcription regulation</keyword>
<dbReference type="InterPro" id="IPR009057">
    <property type="entry name" value="Homeodomain-like_sf"/>
</dbReference>
<dbReference type="InterPro" id="IPR018060">
    <property type="entry name" value="HTH_AraC"/>
</dbReference>
<organism evidence="4 5">
    <name type="scientific">Polymorphobacter multimanifer</name>
    <dbReference type="NCBI Taxonomy" id="1070431"/>
    <lineage>
        <taxon>Bacteria</taxon>
        <taxon>Pseudomonadati</taxon>
        <taxon>Pseudomonadota</taxon>
        <taxon>Alphaproteobacteria</taxon>
        <taxon>Sphingomonadales</taxon>
        <taxon>Sphingosinicellaceae</taxon>
        <taxon>Polymorphobacter</taxon>
    </lineage>
</organism>
<dbReference type="Gene3D" id="1.10.10.60">
    <property type="entry name" value="Homeodomain-like"/>
    <property type="match status" value="1"/>
</dbReference>
<evidence type="ECO:0000256" key="2">
    <source>
        <dbReference type="ARBA" id="ARBA00023163"/>
    </source>
</evidence>
<gene>
    <name evidence="4" type="ORF">FHS79_001652</name>
</gene>